<dbReference type="VEuPathDB" id="FungiDB:PV09_08035"/>
<dbReference type="Proteomes" id="UP000053259">
    <property type="component" value="Unassembled WGS sequence"/>
</dbReference>
<feature type="compositionally biased region" description="Basic and acidic residues" evidence="1">
    <location>
        <begin position="92"/>
        <end position="101"/>
    </location>
</feature>
<name>A0A0D1YHJ3_9PEZI</name>
<dbReference type="OrthoDB" id="3709982at2759"/>
<accession>A0A0D1YHJ3</accession>
<dbReference type="EMBL" id="KN847564">
    <property type="protein sequence ID" value="KIW00322.1"/>
    <property type="molecule type" value="Genomic_DNA"/>
</dbReference>
<dbReference type="HOGENOM" id="CLU_122933_1_0_1"/>
<reference evidence="2 3" key="1">
    <citation type="submission" date="2015-01" db="EMBL/GenBank/DDBJ databases">
        <title>The Genome Sequence of Ochroconis gallopava CBS43764.</title>
        <authorList>
            <consortium name="The Broad Institute Genomics Platform"/>
            <person name="Cuomo C."/>
            <person name="de Hoog S."/>
            <person name="Gorbushina A."/>
            <person name="Stielow B."/>
            <person name="Teixiera M."/>
            <person name="Abouelleil A."/>
            <person name="Chapman S.B."/>
            <person name="Priest M."/>
            <person name="Young S.K."/>
            <person name="Wortman J."/>
            <person name="Nusbaum C."/>
            <person name="Birren B."/>
        </authorList>
    </citation>
    <scope>NUCLEOTIDE SEQUENCE [LARGE SCALE GENOMIC DNA]</scope>
    <source>
        <strain evidence="2 3">CBS 43764</strain>
    </source>
</reference>
<sequence>MAQNVPKRIVLKCPERHGNIQYEMITAFFKAHAIQFPEDDVYTHILFEPSSPSSLFFVLDIHCKTIPHVNLSQLELQIFQVSKNKPFEFRDLGESGREQARPRSLTTAWGTDKRVNQTS</sequence>
<dbReference type="RefSeq" id="XP_016210191.1">
    <property type="nucleotide sequence ID" value="XM_016361885.1"/>
</dbReference>
<evidence type="ECO:0000256" key="1">
    <source>
        <dbReference type="SAM" id="MobiDB-lite"/>
    </source>
</evidence>
<evidence type="ECO:0000313" key="2">
    <source>
        <dbReference type="EMBL" id="KIW00322.1"/>
    </source>
</evidence>
<dbReference type="STRING" id="253628.A0A0D1YHJ3"/>
<keyword evidence="3" id="KW-1185">Reference proteome</keyword>
<protein>
    <submittedName>
        <fullName evidence="2">Uncharacterized protein</fullName>
    </submittedName>
</protein>
<organism evidence="2 3">
    <name type="scientific">Verruconis gallopava</name>
    <dbReference type="NCBI Taxonomy" id="253628"/>
    <lineage>
        <taxon>Eukaryota</taxon>
        <taxon>Fungi</taxon>
        <taxon>Dikarya</taxon>
        <taxon>Ascomycota</taxon>
        <taxon>Pezizomycotina</taxon>
        <taxon>Dothideomycetes</taxon>
        <taxon>Pleosporomycetidae</taxon>
        <taxon>Venturiales</taxon>
        <taxon>Sympoventuriaceae</taxon>
        <taxon>Verruconis</taxon>
    </lineage>
</organism>
<feature type="region of interest" description="Disordered" evidence="1">
    <location>
        <begin position="92"/>
        <end position="119"/>
    </location>
</feature>
<dbReference type="GeneID" id="27316008"/>
<dbReference type="AlphaFoldDB" id="A0A0D1YHJ3"/>
<dbReference type="InParanoid" id="A0A0D1YHJ3"/>
<gene>
    <name evidence="2" type="ORF">PV09_08035</name>
</gene>
<proteinExistence type="predicted"/>
<evidence type="ECO:0000313" key="3">
    <source>
        <dbReference type="Proteomes" id="UP000053259"/>
    </source>
</evidence>